<keyword evidence="2" id="KW-1185">Reference proteome</keyword>
<evidence type="ECO:0000313" key="2">
    <source>
        <dbReference type="Proteomes" id="UP000789508"/>
    </source>
</evidence>
<accession>A0A9N9F123</accession>
<evidence type="ECO:0000313" key="1">
    <source>
        <dbReference type="EMBL" id="CAG8502715.1"/>
    </source>
</evidence>
<protein>
    <submittedName>
        <fullName evidence="1">752_t:CDS:1</fullName>
    </submittedName>
</protein>
<name>A0A9N9F123_9GLOM</name>
<dbReference type="Proteomes" id="UP000789508">
    <property type="component" value="Unassembled WGS sequence"/>
</dbReference>
<organism evidence="1 2">
    <name type="scientific">Ambispora leptoticha</name>
    <dbReference type="NCBI Taxonomy" id="144679"/>
    <lineage>
        <taxon>Eukaryota</taxon>
        <taxon>Fungi</taxon>
        <taxon>Fungi incertae sedis</taxon>
        <taxon>Mucoromycota</taxon>
        <taxon>Glomeromycotina</taxon>
        <taxon>Glomeromycetes</taxon>
        <taxon>Archaeosporales</taxon>
        <taxon>Ambisporaceae</taxon>
        <taxon>Ambispora</taxon>
    </lineage>
</organism>
<comment type="caution">
    <text evidence="1">The sequence shown here is derived from an EMBL/GenBank/DDBJ whole genome shotgun (WGS) entry which is preliminary data.</text>
</comment>
<proteinExistence type="predicted"/>
<dbReference type="EMBL" id="CAJVPS010000677">
    <property type="protein sequence ID" value="CAG8502715.1"/>
    <property type="molecule type" value="Genomic_DNA"/>
</dbReference>
<gene>
    <name evidence="1" type="ORF">ALEPTO_LOCUS3566</name>
</gene>
<feature type="non-terminal residue" evidence="1">
    <location>
        <position position="1"/>
    </location>
</feature>
<sequence length="80" mass="9019">MTYNNSHIVRHMEPNTLISNINEGQEHPFGPNHHSIEAASQPVLDLYKRLSSSLQNDEKQAETLKALEHFLGDDVTKGHS</sequence>
<reference evidence="1" key="1">
    <citation type="submission" date="2021-06" db="EMBL/GenBank/DDBJ databases">
        <authorList>
            <person name="Kallberg Y."/>
            <person name="Tangrot J."/>
            <person name="Rosling A."/>
        </authorList>
    </citation>
    <scope>NUCLEOTIDE SEQUENCE</scope>
    <source>
        <strain evidence="1">FL130A</strain>
    </source>
</reference>
<dbReference type="AlphaFoldDB" id="A0A9N9F123"/>